<dbReference type="EMBL" id="JASVDY010000004">
    <property type="protein sequence ID" value="MDV2469810.1"/>
    <property type="molecule type" value="Genomic_DNA"/>
</dbReference>
<comment type="caution">
    <text evidence="1">The sequence shown here is derived from an EMBL/GenBank/DDBJ whole genome shotgun (WGS) entry which is preliminary data.</text>
</comment>
<accession>A0ABU3WHC7</accession>
<reference evidence="1 2" key="1">
    <citation type="submission" date="2023-06" db="EMBL/GenBank/DDBJ databases">
        <title>Genomic Analysis of Acinetobacter Strains Recovered from South Australian Aquatic Samples provides Insights into the Circulation of Antibiotic Resistance determinants in the Environment.</title>
        <authorList>
            <person name="Tobin L."/>
            <person name="Jarocki V.M."/>
            <person name="Kenyon J."/>
            <person name="Drigo B."/>
            <person name="Donner E."/>
            <person name="Djordjevic S.P."/>
            <person name="Hamidian M."/>
        </authorList>
    </citation>
    <scope>NUCLEOTIDE SEQUENCE [LARGE SCALE GENOMIC DNA]</scope>
    <source>
        <strain evidence="1 2">SAAc652</strain>
    </source>
</reference>
<protein>
    <submittedName>
        <fullName evidence="1">Uncharacterized protein</fullName>
    </submittedName>
</protein>
<evidence type="ECO:0000313" key="1">
    <source>
        <dbReference type="EMBL" id="MDV2469810.1"/>
    </source>
</evidence>
<keyword evidence="2" id="KW-1185">Reference proteome</keyword>
<sequence>MSLKQFKISKIVEELNNTSKPKTIYVLDRNVMSLINDLINKRELNQIKNLPMLFKLYSINGNENYISPLFSIIEGGIGDREDSNQKKITIQRDNSLICSFFNRSLYDDFTSKSQMLWYAQVLSVEDVEVDQPKCNIYLDFFFKSWQSKNSNNSIPIAERLNFVLELLDFAKNIGLSKAHLAVITTFLCIYGEKFAIQVLKPKHPNIHNVYSDIASIFRLSLMRSFAENGEKFIFLTLDKGLEGLFGIFNSLASYHVRYRENGNRITTMGYSLEDTRLPVRVLDKLFE</sequence>
<evidence type="ECO:0000313" key="2">
    <source>
        <dbReference type="Proteomes" id="UP001278188"/>
    </source>
</evidence>
<gene>
    <name evidence="1" type="ORF">QR674_12550</name>
</gene>
<dbReference type="RefSeq" id="WP_317084684.1">
    <property type="nucleotide sequence ID" value="NZ_JASVDY010000004.1"/>
</dbReference>
<organism evidence="1 2">
    <name type="scientific">Acinetobacter chinensis</name>
    <dbReference type="NCBI Taxonomy" id="2004650"/>
    <lineage>
        <taxon>Bacteria</taxon>
        <taxon>Pseudomonadati</taxon>
        <taxon>Pseudomonadota</taxon>
        <taxon>Gammaproteobacteria</taxon>
        <taxon>Moraxellales</taxon>
        <taxon>Moraxellaceae</taxon>
        <taxon>Acinetobacter</taxon>
    </lineage>
</organism>
<dbReference type="Proteomes" id="UP001278188">
    <property type="component" value="Unassembled WGS sequence"/>
</dbReference>
<proteinExistence type="predicted"/>
<name>A0ABU3WHC7_9GAMM</name>